<dbReference type="InterPro" id="IPR029016">
    <property type="entry name" value="GAF-like_dom_sf"/>
</dbReference>
<dbReference type="PANTHER" id="PTHR44688:SF16">
    <property type="entry name" value="DNA-BINDING TRANSCRIPTIONAL ACTIVATOR DEVR_DOSR"/>
    <property type="match status" value="1"/>
</dbReference>
<evidence type="ECO:0000256" key="1">
    <source>
        <dbReference type="ARBA" id="ARBA00023015"/>
    </source>
</evidence>
<dbReference type="GO" id="GO:0006355">
    <property type="term" value="P:regulation of DNA-templated transcription"/>
    <property type="evidence" value="ECO:0007669"/>
    <property type="project" value="InterPro"/>
</dbReference>
<dbReference type="PRINTS" id="PR00038">
    <property type="entry name" value="HTHLUXR"/>
</dbReference>
<dbReference type="Pfam" id="PF00196">
    <property type="entry name" value="GerE"/>
    <property type="match status" value="1"/>
</dbReference>
<dbReference type="PROSITE" id="PS00622">
    <property type="entry name" value="HTH_LUXR_1"/>
    <property type="match status" value="1"/>
</dbReference>
<proteinExistence type="predicted"/>
<dbReference type="SMART" id="SM00421">
    <property type="entry name" value="HTH_LUXR"/>
    <property type="match status" value="1"/>
</dbReference>
<dbReference type="PROSITE" id="PS50043">
    <property type="entry name" value="HTH_LUXR_2"/>
    <property type="match status" value="1"/>
</dbReference>
<keyword evidence="2" id="KW-0238">DNA-binding</keyword>
<evidence type="ECO:0000256" key="3">
    <source>
        <dbReference type="ARBA" id="ARBA00023163"/>
    </source>
</evidence>
<dbReference type="InterPro" id="IPR000792">
    <property type="entry name" value="Tscrpt_reg_LuxR_C"/>
</dbReference>
<evidence type="ECO:0000259" key="4">
    <source>
        <dbReference type="PROSITE" id="PS50043"/>
    </source>
</evidence>
<comment type="caution">
    <text evidence="5">The sequence shown here is derived from an EMBL/GenBank/DDBJ whole genome shotgun (WGS) entry which is preliminary data.</text>
</comment>
<name>A0A243QFX6_9ACTN</name>
<dbReference type="GO" id="GO:0003677">
    <property type="term" value="F:DNA binding"/>
    <property type="evidence" value="ECO:0007669"/>
    <property type="project" value="UniProtKB-KW"/>
</dbReference>
<gene>
    <name evidence="5" type="ORF">CA982_03520</name>
</gene>
<dbReference type="InterPro" id="IPR036388">
    <property type="entry name" value="WH-like_DNA-bd_sf"/>
</dbReference>
<dbReference type="SUPFAM" id="SSF46894">
    <property type="entry name" value="C-terminal effector domain of the bipartite response regulators"/>
    <property type="match status" value="1"/>
</dbReference>
<protein>
    <recommendedName>
        <fullName evidence="4">HTH luxR-type domain-containing protein</fullName>
    </recommendedName>
</protein>
<sequence length="306" mass="34091">MLCVTSRTIPKDLIMTTAESPPATTNAQRLRRFLFELQRADDSTAGAVACREACNSLGFSKAMFSWVRGASWAPEHVHVAEGVRDEYDELRNAVDGTPVPLLHAPREADLIRHRRAYVLDRTSFHREAYRPLIDLSDPAAYAAAPIVVGGRTVATLHVDRNREGISDDDVRLLLLAARISGTVVAARDNRRRVRRETQELTALVDDFVRPTTARQAEALFGNTTRARRRAGELSPQPAIEFTEREDEVLRLLASGASNQQIAERLFISDGTVKCHVRRIFRKIGVSSRAQAAAYHREVRVAAASMR</sequence>
<dbReference type="InterPro" id="IPR003018">
    <property type="entry name" value="GAF"/>
</dbReference>
<dbReference type="PANTHER" id="PTHR44688">
    <property type="entry name" value="DNA-BINDING TRANSCRIPTIONAL ACTIVATOR DEVR_DOSR"/>
    <property type="match status" value="1"/>
</dbReference>
<dbReference type="InterPro" id="IPR016032">
    <property type="entry name" value="Sig_transdc_resp-reg_C-effctor"/>
</dbReference>
<keyword evidence="1" id="KW-0805">Transcription regulation</keyword>
<dbReference type="Proteomes" id="UP000194632">
    <property type="component" value="Unassembled WGS sequence"/>
</dbReference>
<dbReference type="Gene3D" id="3.30.450.40">
    <property type="match status" value="1"/>
</dbReference>
<keyword evidence="6" id="KW-1185">Reference proteome</keyword>
<feature type="domain" description="HTH luxR-type" evidence="4">
    <location>
        <begin position="234"/>
        <end position="299"/>
    </location>
</feature>
<evidence type="ECO:0000313" key="6">
    <source>
        <dbReference type="Proteomes" id="UP000194632"/>
    </source>
</evidence>
<dbReference type="Pfam" id="PF01590">
    <property type="entry name" value="GAF"/>
    <property type="match status" value="1"/>
</dbReference>
<dbReference type="AlphaFoldDB" id="A0A243QFX6"/>
<dbReference type="Gene3D" id="1.10.10.10">
    <property type="entry name" value="Winged helix-like DNA-binding domain superfamily/Winged helix DNA-binding domain"/>
    <property type="match status" value="1"/>
</dbReference>
<keyword evidence="3" id="KW-0804">Transcription</keyword>
<accession>A0A243QFX6</accession>
<reference evidence="5 6" key="1">
    <citation type="submission" date="2017-05" db="EMBL/GenBank/DDBJ databases">
        <title>Biotechnological potential of actinobacteria isolated from South African environments.</title>
        <authorList>
            <person name="Le Roes-Hill M."/>
            <person name="Prins A."/>
            <person name="Durrell K.A."/>
        </authorList>
    </citation>
    <scope>NUCLEOTIDE SEQUENCE [LARGE SCALE GENOMIC DNA]</scope>
    <source>
        <strain evidence="5">BS2</strain>
    </source>
</reference>
<evidence type="ECO:0000256" key="2">
    <source>
        <dbReference type="ARBA" id="ARBA00023125"/>
    </source>
</evidence>
<organism evidence="5 6">
    <name type="scientific">Gordonia lacunae</name>
    <dbReference type="NCBI Taxonomy" id="417102"/>
    <lineage>
        <taxon>Bacteria</taxon>
        <taxon>Bacillati</taxon>
        <taxon>Actinomycetota</taxon>
        <taxon>Actinomycetes</taxon>
        <taxon>Mycobacteriales</taxon>
        <taxon>Gordoniaceae</taxon>
        <taxon>Gordonia</taxon>
    </lineage>
</organism>
<dbReference type="STRING" id="417102.CA982_03520"/>
<evidence type="ECO:0000313" key="5">
    <source>
        <dbReference type="EMBL" id="OUC80277.1"/>
    </source>
</evidence>
<dbReference type="EMBL" id="NGFO01000003">
    <property type="protein sequence ID" value="OUC80277.1"/>
    <property type="molecule type" value="Genomic_DNA"/>
</dbReference>
<dbReference type="CDD" id="cd06170">
    <property type="entry name" value="LuxR_C_like"/>
    <property type="match status" value="1"/>
</dbReference>
<dbReference type="SUPFAM" id="SSF55781">
    <property type="entry name" value="GAF domain-like"/>
    <property type="match status" value="1"/>
</dbReference>